<name>A0A0K1QDA9_9BACT</name>
<dbReference type="PANTHER" id="PTHR30194:SF3">
    <property type="entry name" value="CROSSOVER JUNCTION ENDODEOXYRIBONUCLEASE RUVC"/>
    <property type="match status" value="1"/>
</dbReference>
<comment type="subcellular location">
    <subcellularLocation>
        <location evidence="13">Cytoplasm</location>
    </subcellularLocation>
</comment>
<keyword evidence="16" id="KW-1185">Reference proteome</keyword>
<dbReference type="InterPro" id="IPR036397">
    <property type="entry name" value="RNaseH_sf"/>
</dbReference>
<keyword evidence="6 13" id="KW-0227">DNA damage</keyword>
<comment type="cofactor">
    <cofactor evidence="13">
        <name>Mg(2+)</name>
        <dbReference type="ChEBI" id="CHEBI:18420"/>
    </cofactor>
    <text evidence="13">Binds 2 Mg(2+) ion per subunit.</text>
</comment>
<evidence type="ECO:0000256" key="13">
    <source>
        <dbReference type="HAMAP-Rule" id="MF_00034"/>
    </source>
</evidence>
<evidence type="ECO:0000256" key="9">
    <source>
        <dbReference type="ARBA" id="ARBA00023125"/>
    </source>
</evidence>
<dbReference type="HAMAP" id="MF_00034">
    <property type="entry name" value="RuvC"/>
    <property type="match status" value="1"/>
</dbReference>
<dbReference type="Gene3D" id="3.30.420.10">
    <property type="entry name" value="Ribonuclease H-like superfamily/Ribonuclease H"/>
    <property type="match status" value="1"/>
</dbReference>
<feature type="binding site" evidence="13">
    <location>
        <position position="5"/>
    </location>
    <ligand>
        <name>Mg(2+)</name>
        <dbReference type="ChEBI" id="CHEBI:18420"/>
        <label>1</label>
    </ligand>
</feature>
<evidence type="ECO:0000256" key="5">
    <source>
        <dbReference type="ARBA" id="ARBA00022759"/>
    </source>
</evidence>
<dbReference type="PATRIC" id="fig|1391654.3.peg.10542"/>
<dbReference type="EMBL" id="CP012333">
    <property type="protein sequence ID" value="AKV03739.1"/>
    <property type="molecule type" value="Genomic_DNA"/>
</dbReference>
<evidence type="ECO:0000256" key="11">
    <source>
        <dbReference type="ARBA" id="ARBA00023204"/>
    </source>
</evidence>
<evidence type="ECO:0000256" key="10">
    <source>
        <dbReference type="ARBA" id="ARBA00023172"/>
    </source>
</evidence>
<keyword evidence="11 13" id="KW-0234">DNA repair</keyword>
<dbReference type="Pfam" id="PF02075">
    <property type="entry name" value="RuvC"/>
    <property type="match status" value="1"/>
</dbReference>
<reference evidence="15 16" key="1">
    <citation type="submission" date="2015-08" db="EMBL/GenBank/DDBJ databases">
        <authorList>
            <person name="Babu N.S."/>
            <person name="Beckwith C.J."/>
            <person name="Beseler K.G."/>
            <person name="Brison A."/>
            <person name="Carone J.V."/>
            <person name="Caskin T.P."/>
            <person name="Diamond M."/>
            <person name="Durham M.E."/>
            <person name="Foxe J.M."/>
            <person name="Go M."/>
            <person name="Henderson B.A."/>
            <person name="Jones I.B."/>
            <person name="McGettigan J.A."/>
            <person name="Micheletti S.J."/>
            <person name="Nasrallah M.E."/>
            <person name="Ortiz D."/>
            <person name="Piller C.R."/>
            <person name="Privatt S.R."/>
            <person name="Schneider S.L."/>
            <person name="Sharp S."/>
            <person name="Smith T.C."/>
            <person name="Stanton J.D."/>
            <person name="Ullery H.E."/>
            <person name="Wilson R.J."/>
            <person name="Serrano M.G."/>
            <person name="Buck G."/>
            <person name="Lee V."/>
            <person name="Wang Y."/>
            <person name="Carvalho R."/>
            <person name="Voegtly L."/>
            <person name="Shi R."/>
            <person name="Duckworth R."/>
            <person name="Johnson A."/>
            <person name="Loviza R."/>
            <person name="Walstead R."/>
            <person name="Shah Z."/>
            <person name="Kiflezghi M."/>
            <person name="Wade K."/>
            <person name="Ball S.L."/>
            <person name="Bradley K.W."/>
            <person name="Asai D.J."/>
            <person name="Bowman C.A."/>
            <person name="Russell D.A."/>
            <person name="Pope W.H."/>
            <person name="Jacobs-Sera D."/>
            <person name="Hendrix R.W."/>
            <person name="Hatfull G.F."/>
        </authorList>
    </citation>
    <scope>NUCLEOTIDE SEQUENCE [LARGE SCALE GENOMIC DNA]</scope>
    <source>
        <strain evidence="15 16">DSM 27648</strain>
    </source>
</reference>
<dbReference type="GO" id="GO:0003677">
    <property type="term" value="F:DNA binding"/>
    <property type="evidence" value="ECO:0007669"/>
    <property type="project" value="UniProtKB-KW"/>
</dbReference>
<dbReference type="PANTHER" id="PTHR30194">
    <property type="entry name" value="CROSSOVER JUNCTION ENDODEOXYRIBONUCLEASE RUVC"/>
    <property type="match status" value="1"/>
</dbReference>
<keyword evidence="4 13" id="KW-0479">Metal-binding</keyword>
<dbReference type="InterPro" id="IPR020563">
    <property type="entry name" value="X-over_junc_endoDNase_Mg_BS"/>
</dbReference>
<feature type="binding site" evidence="13">
    <location>
        <position position="137"/>
    </location>
    <ligand>
        <name>Mg(2+)</name>
        <dbReference type="ChEBI" id="CHEBI:18420"/>
        <label>1</label>
    </ligand>
</feature>
<evidence type="ECO:0000313" key="16">
    <source>
        <dbReference type="Proteomes" id="UP000064967"/>
    </source>
</evidence>
<evidence type="ECO:0000256" key="6">
    <source>
        <dbReference type="ARBA" id="ARBA00022763"/>
    </source>
</evidence>
<dbReference type="GO" id="GO:0006281">
    <property type="term" value="P:DNA repair"/>
    <property type="evidence" value="ECO:0007669"/>
    <property type="project" value="UniProtKB-UniRule"/>
</dbReference>
<feature type="active site" evidence="13">
    <location>
        <position position="5"/>
    </location>
</feature>
<evidence type="ECO:0000256" key="14">
    <source>
        <dbReference type="NCBIfam" id="TIGR00228"/>
    </source>
</evidence>
<dbReference type="GO" id="GO:0006310">
    <property type="term" value="P:DNA recombination"/>
    <property type="evidence" value="ECO:0007669"/>
    <property type="project" value="UniProtKB-UniRule"/>
</dbReference>
<dbReference type="GO" id="GO:0008821">
    <property type="term" value="F:crossover junction DNA endonuclease activity"/>
    <property type="evidence" value="ECO:0007669"/>
    <property type="project" value="UniProtKB-UniRule"/>
</dbReference>
<dbReference type="EC" id="3.1.21.10" evidence="13 14"/>
<dbReference type="SUPFAM" id="SSF53098">
    <property type="entry name" value="Ribonuclease H-like"/>
    <property type="match status" value="1"/>
</dbReference>
<comment type="similarity">
    <text evidence="1 13">Belongs to the RuvC family.</text>
</comment>
<dbReference type="NCBIfam" id="TIGR00228">
    <property type="entry name" value="ruvC"/>
    <property type="match status" value="1"/>
</dbReference>
<feature type="binding site" evidence="13">
    <location>
        <position position="65"/>
    </location>
    <ligand>
        <name>Mg(2+)</name>
        <dbReference type="ChEBI" id="CHEBI:18420"/>
        <label>2</label>
    </ligand>
</feature>
<comment type="function">
    <text evidence="13">The RuvA-RuvB-RuvC complex processes Holliday junction (HJ) DNA during genetic recombination and DNA repair. Endonuclease that resolves HJ intermediates. Cleaves cruciform DNA by making single-stranded nicks across the HJ at symmetrical positions within the homologous arms, yielding a 5'-phosphate and a 3'-hydroxyl group; requires a central core of homology in the junction. The consensus cleavage sequence is 5'-(A/T)TT(C/G)-3'. Cleavage occurs on the 3'-side of the TT dinucleotide at the point of strand exchange. HJ branch migration catalyzed by RuvA-RuvB allows RuvC to scan DNA until it finds its consensus sequence, where it cleaves and resolves the cruciform DNA.</text>
</comment>
<evidence type="ECO:0000256" key="12">
    <source>
        <dbReference type="ARBA" id="ARBA00029354"/>
    </source>
</evidence>
<dbReference type="GO" id="GO:0000287">
    <property type="term" value="F:magnesium ion binding"/>
    <property type="evidence" value="ECO:0007669"/>
    <property type="project" value="UniProtKB-UniRule"/>
</dbReference>
<keyword evidence="9 13" id="KW-0238">DNA-binding</keyword>
<comment type="subunit">
    <text evidence="13">Homodimer which binds Holliday junction (HJ) DNA. The HJ becomes 2-fold symmetrical on binding to RuvC with unstacked arms; it has a different conformation from HJ DNA in complex with RuvA. In the full resolvosome a probable DNA-RuvA(4)-RuvB(12)-RuvC(2) complex forms which resolves the HJ.</text>
</comment>
<keyword evidence="7 13" id="KW-0378">Hydrolase</keyword>
<dbReference type="Proteomes" id="UP000064967">
    <property type="component" value="Chromosome"/>
</dbReference>
<evidence type="ECO:0000256" key="2">
    <source>
        <dbReference type="ARBA" id="ARBA00022490"/>
    </source>
</evidence>
<keyword evidence="2 13" id="KW-0963">Cytoplasm</keyword>
<accession>A0A0K1QDA9</accession>
<keyword evidence="3 13" id="KW-0540">Nuclease</keyword>
<dbReference type="PRINTS" id="PR00696">
    <property type="entry name" value="RSOLVASERUVC"/>
</dbReference>
<dbReference type="FunFam" id="3.30.420.10:FF:000002">
    <property type="entry name" value="Crossover junction endodeoxyribonuclease RuvC"/>
    <property type="match status" value="1"/>
</dbReference>
<evidence type="ECO:0000256" key="3">
    <source>
        <dbReference type="ARBA" id="ARBA00022722"/>
    </source>
</evidence>
<keyword evidence="10 13" id="KW-0233">DNA recombination</keyword>
<proteinExistence type="inferred from homology"/>
<feature type="active site" evidence="13">
    <location>
        <position position="137"/>
    </location>
</feature>
<dbReference type="PROSITE" id="PS01321">
    <property type="entry name" value="RUVC"/>
    <property type="match status" value="1"/>
</dbReference>
<protein>
    <recommendedName>
        <fullName evidence="13 14">Crossover junction endodeoxyribonuclease RuvC</fullName>
        <ecNumber evidence="13 14">3.1.21.10</ecNumber>
    </recommendedName>
    <alternativeName>
        <fullName evidence="13">Holliday junction nuclease RuvC</fullName>
    </alternativeName>
    <alternativeName>
        <fullName evidence="13">Holliday junction resolvase RuvC</fullName>
    </alternativeName>
</protein>
<evidence type="ECO:0000256" key="4">
    <source>
        <dbReference type="ARBA" id="ARBA00022723"/>
    </source>
</evidence>
<dbReference type="InterPro" id="IPR002176">
    <property type="entry name" value="X-over_junc_endoDNase_RuvC"/>
</dbReference>
<evidence type="ECO:0000256" key="7">
    <source>
        <dbReference type="ARBA" id="ARBA00022801"/>
    </source>
</evidence>
<gene>
    <name evidence="13" type="primary">ruvC</name>
    <name evidence="15" type="ORF">AKJ09_10402</name>
</gene>
<dbReference type="STRING" id="1391654.AKJ09_10402"/>
<organism evidence="15 16">
    <name type="scientific">Labilithrix luteola</name>
    <dbReference type="NCBI Taxonomy" id="1391654"/>
    <lineage>
        <taxon>Bacteria</taxon>
        <taxon>Pseudomonadati</taxon>
        <taxon>Myxococcota</taxon>
        <taxon>Polyangia</taxon>
        <taxon>Polyangiales</taxon>
        <taxon>Labilitrichaceae</taxon>
        <taxon>Labilithrix</taxon>
    </lineage>
</organism>
<keyword evidence="5 13" id="KW-0255">Endonuclease</keyword>
<keyword evidence="8 13" id="KW-0460">Magnesium</keyword>
<dbReference type="AlphaFoldDB" id="A0A0K1QDA9"/>
<dbReference type="InterPro" id="IPR012337">
    <property type="entry name" value="RNaseH-like_sf"/>
</dbReference>
<evidence type="ECO:0000313" key="15">
    <source>
        <dbReference type="EMBL" id="AKV03739.1"/>
    </source>
</evidence>
<sequence length="178" mass="18824">MLGLDPGTRNFGWGIVRRIGTRLTHLAHGVIAVGDDRPLGKRLVAIEQALDEVIRRHSPVEVSIESLFFAKDAQAAAKLGHARGVALLVCTRAGLDAYEYAPTRVKRSVTGTGRADKSQVAAMMKVLLGLPETPRSDAADALAIAVTHLQGRALSATTKTARVAGGGLVASIPFKRAR</sequence>
<comment type="catalytic activity">
    <reaction evidence="12 13">
        <text>Endonucleolytic cleavage at a junction such as a reciprocal single-stranded crossover between two homologous DNA duplexes (Holliday junction).</text>
        <dbReference type="EC" id="3.1.21.10"/>
    </reaction>
</comment>
<dbReference type="KEGG" id="llu:AKJ09_10402"/>
<dbReference type="GO" id="GO:0005737">
    <property type="term" value="C:cytoplasm"/>
    <property type="evidence" value="ECO:0007669"/>
    <property type="project" value="UniProtKB-SubCell"/>
</dbReference>
<evidence type="ECO:0000256" key="1">
    <source>
        <dbReference type="ARBA" id="ARBA00009518"/>
    </source>
</evidence>
<evidence type="ECO:0000256" key="8">
    <source>
        <dbReference type="ARBA" id="ARBA00022842"/>
    </source>
</evidence>
<dbReference type="GO" id="GO:0048476">
    <property type="term" value="C:Holliday junction resolvase complex"/>
    <property type="evidence" value="ECO:0007669"/>
    <property type="project" value="UniProtKB-UniRule"/>
</dbReference>
<dbReference type="CDD" id="cd16962">
    <property type="entry name" value="RuvC"/>
    <property type="match status" value="1"/>
</dbReference>
<feature type="active site" evidence="13">
    <location>
        <position position="65"/>
    </location>
</feature>